<dbReference type="EMBL" id="JH668403">
    <property type="protein sequence ID" value="KAG6451271.1"/>
    <property type="molecule type" value="Genomic_DNA"/>
</dbReference>
<sequence length="296" mass="34107">MLSTYHKYNKLAEDANVLIVPSCGFASIPAEIGLMYLEKHFAGLLKTVECYIRLDMPKKCQWGLGDHCLVHYGTWESLVHVLHKMPKTLELRKETLGDIIESEPPELKRSFLHRKDGNFWFPYPGPDTDVTNMSQKYLHEKKQRKHVYVKNYCLLPKLFHFLVIMGMYLYYYLSRFKCFRNQLWKHPKFYSLGFFSHKGPSEKNRKGTHYSFTLTGKGWDHNTQSDATPNKSLSVKVSGIDPGYETTALALGVAAITLLKEYPKMPKGGVVMPGAAFRETNIIDRLNNNGMKFEIL</sequence>
<dbReference type="AlphaFoldDB" id="A0A921Z4M0"/>
<evidence type="ECO:0000313" key="3">
    <source>
        <dbReference type="Proteomes" id="UP000791440"/>
    </source>
</evidence>
<keyword evidence="3" id="KW-1185">Reference proteome</keyword>
<feature type="transmembrane region" description="Helical" evidence="1">
    <location>
        <begin position="152"/>
        <end position="173"/>
    </location>
</feature>
<organism evidence="2 3">
    <name type="scientific">Manduca sexta</name>
    <name type="common">Tobacco hawkmoth</name>
    <name type="synonym">Tobacco hornworm</name>
    <dbReference type="NCBI Taxonomy" id="7130"/>
    <lineage>
        <taxon>Eukaryota</taxon>
        <taxon>Metazoa</taxon>
        <taxon>Ecdysozoa</taxon>
        <taxon>Arthropoda</taxon>
        <taxon>Hexapoda</taxon>
        <taxon>Insecta</taxon>
        <taxon>Pterygota</taxon>
        <taxon>Neoptera</taxon>
        <taxon>Endopterygota</taxon>
        <taxon>Lepidoptera</taxon>
        <taxon>Glossata</taxon>
        <taxon>Ditrysia</taxon>
        <taxon>Bombycoidea</taxon>
        <taxon>Sphingidae</taxon>
        <taxon>Sphinginae</taxon>
        <taxon>Sphingini</taxon>
        <taxon>Manduca</taxon>
    </lineage>
</organism>
<evidence type="ECO:0008006" key="4">
    <source>
        <dbReference type="Google" id="ProtNLM"/>
    </source>
</evidence>
<keyword evidence="1" id="KW-1133">Transmembrane helix</keyword>
<evidence type="ECO:0000256" key="1">
    <source>
        <dbReference type="SAM" id="Phobius"/>
    </source>
</evidence>
<proteinExistence type="predicted"/>
<dbReference type="GO" id="GO:0005886">
    <property type="term" value="C:plasma membrane"/>
    <property type="evidence" value="ECO:0007669"/>
    <property type="project" value="TreeGrafter"/>
</dbReference>
<dbReference type="GO" id="GO:0009247">
    <property type="term" value="P:glycolipid biosynthetic process"/>
    <property type="evidence" value="ECO:0007669"/>
    <property type="project" value="TreeGrafter"/>
</dbReference>
<evidence type="ECO:0000313" key="2">
    <source>
        <dbReference type="EMBL" id="KAG6451272.1"/>
    </source>
</evidence>
<dbReference type="InterPro" id="IPR051276">
    <property type="entry name" value="Saccharopine_DH-like_oxidrdct"/>
</dbReference>
<keyword evidence="1" id="KW-0812">Transmembrane</keyword>
<gene>
    <name evidence="2" type="ORF">O3G_MSEX007042</name>
</gene>
<dbReference type="PANTHER" id="PTHR12286:SF5">
    <property type="entry name" value="SACCHAROPINE DEHYDROGENASE-LIKE OXIDOREDUCTASE"/>
    <property type="match status" value="1"/>
</dbReference>
<name>A0A921Z4M0_MANSE</name>
<dbReference type="GO" id="GO:0005739">
    <property type="term" value="C:mitochondrion"/>
    <property type="evidence" value="ECO:0007669"/>
    <property type="project" value="TreeGrafter"/>
</dbReference>
<reference evidence="2" key="1">
    <citation type="journal article" date="2016" name="Insect Biochem. Mol. Biol.">
        <title>Multifaceted biological insights from a draft genome sequence of the tobacco hornworm moth, Manduca sexta.</title>
        <authorList>
            <person name="Kanost M.R."/>
            <person name="Arrese E.L."/>
            <person name="Cao X."/>
            <person name="Chen Y.R."/>
            <person name="Chellapilla S."/>
            <person name="Goldsmith M.R."/>
            <person name="Grosse-Wilde E."/>
            <person name="Heckel D.G."/>
            <person name="Herndon N."/>
            <person name="Jiang H."/>
            <person name="Papanicolaou A."/>
            <person name="Qu J."/>
            <person name="Soulages J.L."/>
            <person name="Vogel H."/>
            <person name="Walters J."/>
            <person name="Waterhouse R.M."/>
            <person name="Ahn S.J."/>
            <person name="Almeida F.C."/>
            <person name="An C."/>
            <person name="Aqrawi P."/>
            <person name="Bretschneider A."/>
            <person name="Bryant W.B."/>
            <person name="Bucks S."/>
            <person name="Chao H."/>
            <person name="Chevignon G."/>
            <person name="Christen J.M."/>
            <person name="Clarke D.F."/>
            <person name="Dittmer N.T."/>
            <person name="Ferguson L.C.F."/>
            <person name="Garavelou S."/>
            <person name="Gordon K.H.J."/>
            <person name="Gunaratna R.T."/>
            <person name="Han Y."/>
            <person name="Hauser F."/>
            <person name="He Y."/>
            <person name="Heidel-Fischer H."/>
            <person name="Hirsh A."/>
            <person name="Hu Y."/>
            <person name="Jiang H."/>
            <person name="Kalra D."/>
            <person name="Klinner C."/>
            <person name="Konig C."/>
            <person name="Kovar C."/>
            <person name="Kroll A.R."/>
            <person name="Kuwar S.S."/>
            <person name="Lee S.L."/>
            <person name="Lehman R."/>
            <person name="Li K."/>
            <person name="Li Z."/>
            <person name="Liang H."/>
            <person name="Lovelace S."/>
            <person name="Lu Z."/>
            <person name="Mansfield J.H."/>
            <person name="McCulloch K.J."/>
            <person name="Mathew T."/>
            <person name="Morton B."/>
            <person name="Muzny D.M."/>
            <person name="Neunemann D."/>
            <person name="Ongeri F."/>
            <person name="Pauchet Y."/>
            <person name="Pu L.L."/>
            <person name="Pyrousis I."/>
            <person name="Rao X.J."/>
            <person name="Redding A."/>
            <person name="Roesel C."/>
            <person name="Sanchez-Gracia A."/>
            <person name="Schaack S."/>
            <person name="Shukla A."/>
            <person name="Tetreau G."/>
            <person name="Wang Y."/>
            <person name="Xiong G.H."/>
            <person name="Traut W."/>
            <person name="Walsh T.K."/>
            <person name="Worley K.C."/>
            <person name="Wu D."/>
            <person name="Wu W."/>
            <person name="Wu Y.Q."/>
            <person name="Zhang X."/>
            <person name="Zou Z."/>
            <person name="Zucker H."/>
            <person name="Briscoe A.D."/>
            <person name="Burmester T."/>
            <person name="Clem R.J."/>
            <person name="Feyereisen R."/>
            <person name="Grimmelikhuijzen C.J.P."/>
            <person name="Hamodrakas S.J."/>
            <person name="Hansson B.S."/>
            <person name="Huguet E."/>
            <person name="Jermiin L.S."/>
            <person name="Lan Q."/>
            <person name="Lehman H.K."/>
            <person name="Lorenzen M."/>
            <person name="Merzendorfer H."/>
            <person name="Michalopoulos I."/>
            <person name="Morton D.B."/>
            <person name="Muthukrishnan S."/>
            <person name="Oakeshott J.G."/>
            <person name="Palmer W."/>
            <person name="Park Y."/>
            <person name="Passarelli A.L."/>
            <person name="Rozas J."/>
            <person name="Schwartz L.M."/>
            <person name="Smith W."/>
            <person name="Southgate A."/>
            <person name="Vilcinskas A."/>
            <person name="Vogt R."/>
            <person name="Wang P."/>
            <person name="Werren J."/>
            <person name="Yu X.Q."/>
            <person name="Zhou J.J."/>
            <person name="Brown S.J."/>
            <person name="Scherer S.E."/>
            <person name="Richards S."/>
            <person name="Blissard G.W."/>
        </authorList>
    </citation>
    <scope>NUCLEOTIDE SEQUENCE</scope>
</reference>
<dbReference type="PANTHER" id="PTHR12286">
    <property type="entry name" value="SACCHAROPINE DEHYDROGENASE-LIKE OXIDOREDUCTASE"/>
    <property type="match status" value="1"/>
</dbReference>
<dbReference type="GO" id="GO:0005811">
    <property type="term" value="C:lipid droplet"/>
    <property type="evidence" value="ECO:0007669"/>
    <property type="project" value="TreeGrafter"/>
</dbReference>
<comment type="caution">
    <text evidence="2">The sequence shown here is derived from an EMBL/GenBank/DDBJ whole genome shotgun (WGS) entry which is preliminary data.</text>
</comment>
<reference evidence="2" key="2">
    <citation type="submission" date="2020-12" db="EMBL/GenBank/DDBJ databases">
        <authorList>
            <person name="Kanost M."/>
        </authorList>
    </citation>
    <scope>NUCLEOTIDE SEQUENCE</scope>
</reference>
<accession>A0A921Z4M0</accession>
<dbReference type="Proteomes" id="UP000791440">
    <property type="component" value="Unassembled WGS sequence"/>
</dbReference>
<keyword evidence="1" id="KW-0472">Membrane</keyword>
<dbReference type="EMBL" id="JH668403">
    <property type="protein sequence ID" value="KAG6451273.1"/>
    <property type="molecule type" value="Genomic_DNA"/>
</dbReference>
<dbReference type="EMBL" id="JH668403">
    <property type="protein sequence ID" value="KAG6451272.1"/>
    <property type="molecule type" value="Genomic_DNA"/>
</dbReference>
<protein>
    <recommendedName>
        <fullName evidence="4">Saccharopine dehydrogenase-like oxidoreductase</fullName>
    </recommendedName>
</protein>